<sequence>MEDAANQSKAERESGKSTLTPLQLGWKLMEAQNEIEMEEVQKTWCSGEEFTQIPLTSYKRLMDKALKSNERLCADPTVPATLKQALHDWQDVAVLNFGIMGILDHQNRCVHRYARRHWFQPKFALREDGY</sequence>
<evidence type="ECO:0000313" key="1">
    <source>
        <dbReference type="EMBL" id="VDN17862.1"/>
    </source>
</evidence>
<dbReference type="AlphaFoldDB" id="A0A183DPW2"/>
<organism evidence="3">
    <name type="scientific">Gongylonema pulchrum</name>
    <dbReference type="NCBI Taxonomy" id="637853"/>
    <lineage>
        <taxon>Eukaryota</taxon>
        <taxon>Metazoa</taxon>
        <taxon>Ecdysozoa</taxon>
        <taxon>Nematoda</taxon>
        <taxon>Chromadorea</taxon>
        <taxon>Rhabditida</taxon>
        <taxon>Spirurina</taxon>
        <taxon>Spiruromorpha</taxon>
        <taxon>Spiruroidea</taxon>
        <taxon>Gongylonematidae</taxon>
        <taxon>Gongylonema</taxon>
    </lineage>
</organism>
<dbReference type="EMBL" id="UYRT01078131">
    <property type="protein sequence ID" value="VDN17862.1"/>
    <property type="molecule type" value="Genomic_DNA"/>
</dbReference>
<proteinExistence type="predicted"/>
<accession>A0A183DPW2</accession>
<evidence type="ECO:0000313" key="2">
    <source>
        <dbReference type="Proteomes" id="UP000271098"/>
    </source>
</evidence>
<reference evidence="3" key="1">
    <citation type="submission" date="2016-06" db="UniProtKB">
        <authorList>
            <consortium name="WormBaseParasite"/>
        </authorList>
    </citation>
    <scope>IDENTIFICATION</scope>
</reference>
<keyword evidence="2" id="KW-1185">Reference proteome</keyword>
<gene>
    <name evidence="1" type="ORF">GPUH_LOCUS10753</name>
</gene>
<dbReference type="Proteomes" id="UP000271098">
    <property type="component" value="Unassembled WGS sequence"/>
</dbReference>
<dbReference type="WBParaSite" id="GPUH_0001076601-mRNA-1">
    <property type="protein sequence ID" value="GPUH_0001076601-mRNA-1"/>
    <property type="gene ID" value="GPUH_0001076601"/>
</dbReference>
<evidence type="ECO:0000313" key="3">
    <source>
        <dbReference type="WBParaSite" id="GPUH_0001076601-mRNA-1"/>
    </source>
</evidence>
<name>A0A183DPW2_9BILA</name>
<reference evidence="1 2" key="2">
    <citation type="submission" date="2018-11" db="EMBL/GenBank/DDBJ databases">
        <authorList>
            <consortium name="Pathogen Informatics"/>
        </authorList>
    </citation>
    <scope>NUCLEOTIDE SEQUENCE [LARGE SCALE GENOMIC DNA]</scope>
</reference>
<protein>
    <submittedName>
        <fullName evidence="3">SCP domain-containing protein</fullName>
    </submittedName>
</protein>